<comment type="caution">
    <text evidence="14">The sequence shown here is derived from an EMBL/GenBank/DDBJ whole genome shotgun (WGS) entry which is preliminary data.</text>
</comment>
<dbReference type="InterPro" id="IPR002646">
    <property type="entry name" value="PolA_pol_head_dom"/>
</dbReference>
<evidence type="ECO:0000256" key="2">
    <source>
        <dbReference type="ARBA" id="ARBA00022679"/>
    </source>
</evidence>
<dbReference type="InterPro" id="IPR012006">
    <property type="entry name" value="CCA_bact"/>
</dbReference>
<feature type="domain" description="Poly A polymerase head" evidence="12">
    <location>
        <begin position="31"/>
        <end position="149"/>
    </location>
</feature>
<dbReference type="SUPFAM" id="SSF81891">
    <property type="entry name" value="Poly A polymerase C-terminal region-like"/>
    <property type="match status" value="1"/>
</dbReference>
<feature type="domain" description="tRNA nucleotidyltransferase/poly(A) polymerase RNA and SrmB- binding" evidence="13">
    <location>
        <begin position="176"/>
        <end position="237"/>
    </location>
</feature>
<dbReference type="Proteomes" id="UP000245216">
    <property type="component" value="Unassembled WGS sequence"/>
</dbReference>
<evidence type="ECO:0000256" key="4">
    <source>
        <dbReference type="ARBA" id="ARBA00022695"/>
    </source>
</evidence>
<dbReference type="GO" id="GO:0004810">
    <property type="term" value="F:CCA tRNA nucleotidyltransferase activity"/>
    <property type="evidence" value="ECO:0007669"/>
    <property type="project" value="InterPro"/>
</dbReference>
<dbReference type="InterPro" id="IPR032828">
    <property type="entry name" value="PolyA_RNA-bd"/>
</dbReference>
<evidence type="ECO:0000313" key="14">
    <source>
        <dbReference type="EMBL" id="PWE14956.1"/>
    </source>
</evidence>
<dbReference type="Gene3D" id="3.30.460.10">
    <property type="entry name" value="Beta Polymerase, domain 2"/>
    <property type="match status" value="1"/>
</dbReference>
<dbReference type="SUPFAM" id="SSF81301">
    <property type="entry name" value="Nucleotidyltransferase"/>
    <property type="match status" value="1"/>
</dbReference>
<keyword evidence="4" id="KW-0548">Nucleotidyltransferase</keyword>
<sequence>MMSQSMLDDRQQAALAALMGPPDPVLEGLQVYVVGGAVRDALLGMPAGDKDWVVVGARPEDLAARGFIPVGGDFPVFLNPHSKEEFALARTERKSGRGYKGFTFYTGTDVSLADDLRRRDLTINAMAVDAAGNLHDPLNGLADLQTRLFRHVGTAFSEDPVRLLRLARFAARFTEFTVADDTWALARELVEQGEVDELVPERIYLEIAKGLSAQQPARMFEVLREVGALERVMPGLNYNDQVGQQVQIAKDRRLDLASCFAVLCHISDTPGQVAEQIRAPSEWRDQARLLPVLLASPALLQPRADVESALQVMESLDALRKPERFIQLISAAACLQGVPELEWDFLRKVMASVDAGAVAAQYKAEPGKIRGAVRAARLAALEQQA</sequence>
<dbReference type="InterPro" id="IPR050124">
    <property type="entry name" value="tRNA_CCA-adding_enzyme"/>
</dbReference>
<evidence type="ECO:0000256" key="11">
    <source>
        <dbReference type="RuleBase" id="RU003953"/>
    </source>
</evidence>
<evidence type="ECO:0000256" key="6">
    <source>
        <dbReference type="ARBA" id="ARBA00022741"/>
    </source>
</evidence>
<keyword evidence="3" id="KW-0819">tRNA processing</keyword>
<dbReference type="InterPro" id="IPR043519">
    <property type="entry name" value="NT_sf"/>
</dbReference>
<evidence type="ECO:0000256" key="3">
    <source>
        <dbReference type="ARBA" id="ARBA00022694"/>
    </source>
</evidence>
<name>A0A2U2BLU1_ALCFA</name>
<evidence type="ECO:0000259" key="12">
    <source>
        <dbReference type="Pfam" id="PF01743"/>
    </source>
</evidence>
<dbReference type="GO" id="GO:0003723">
    <property type="term" value="F:RNA binding"/>
    <property type="evidence" value="ECO:0007669"/>
    <property type="project" value="UniProtKB-KW"/>
</dbReference>
<evidence type="ECO:0000256" key="10">
    <source>
        <dbReference type="ARBA" id="ARBA00022884"/>
    </source>
</evidence>
<gene>
    <name evidence="14" type="ORF">DF183_09760</name>
</gene>
<dbReference type="GO" id="GO:0001680">
    <property type="term" value="P:tRNA 3'-terminal CCA addition"/>
    <property type="evidence" value="ECO:0007669"/>
    <property type="project" value="InterPro"/>
</dbReference>
<dbReference type="PANTHER" id="PTHR47545:SF1">
    <property type="entry name" value="MULTIFUNCTIONAL CCA PROTEIN"/>
    <property type="match status" value="1"/>
</dbReference>
<comment type="cofactor">
    <cofactor evidence="1">
        <name>Mg(2+)</name>
        <dbReference type="ChEBI" id="CHEBI:18420"/>
    </cofactor>
</comment>
<dbReference type="Pfam" id="PF01743">
    <property type="entry name" value="PolyA_pol"/>
    <property type="match status" value="1"/>
</dbReference>
<keyword evidence="2 11" id="KW-0808">Transferase</keyword>
<dbReference type="GO" id="GO:0042245">
    <property type="term" value="P:RNA repair"/>
    <property type="evidence" value="ECO:0007669"/>
    <property type="project" value="UniProtKB-KW"/>
</dbReference>
<reference evidence="14 15" key="1">
    <citation type="submission" date="2018-05" db="EMBL/GenBank/DDBJ databases">
        <title>Genome Sequence of an Efficient Indole-Degrading Bacterium, Alcaligenes sp.YBY.</title>
        <authorList>
            <person name="Yang B."/>
        </authorList>
    </citation>
    <scope>NUCLEOTIDE SEQUENCE [LARGE SCALE GENOMIC DNA]</scope>
    <source>
        <strain evidence="14 15">YBY</strain>
    </source>
</reference>
<dbReference type="AlphaFoldDB" id="A0A2U2BLU1"/>
<dbReference type="CDD" id="cd05398">
    <property type="entry name" value="NT_ClassII-CCAase"/>
    <property type="match status" value="1"/>
</dbReference>
<reference evidence="14 15" key="2">
    <citation type="submission" date="2018-05" db="EMBL/GenBank/DDBJ databases">
        <authorList>
            <person name="Lanie J.A."/>
            <person name="Ng W.-L."/>
            <person name="Kazmierczak K.M."/>
            <person name="Andrzejewski T.M."/>
            <person name="Davidsen T.M."/>
            <person name="Wayne K.J."/>
            <person name="Tettelin H."/>
            <person name="Glass J.I."/>
            <person name="Rusch D."/>
            <person name="Podicherti R."/>
            <person name="Tsui H.-C.T."/>
            <person name="Winkler M.E."/>
        </authorList>
    </citation>
    <scope>NUCLEOTIDE SEQUENCE [LARGE SCALE GENOMIC DNA]</scope>
    <source>
        <strain evidence="14 15">YBY</strain>
    </source>
</reference>
<dbReference type="Pfam" id="PF12627">
    <property type="entry name" value="PolyA_pol_RNAbd"/>
    <property type="match status" value="1"/>
</dbReference>
<keyword evidence="6" id="KW-0547">Nucleotide-binding</keyword>
<dbReference type="GO" id="GO:0005524">
    <property type="term" value="F:ATP binding"/>
    <property type="evidence" value="ECO:0007669"/>
    <property type="project" value="UniProtKB-KW"/>
</dbReference>
<dbReference type="GO" id="GO:0046872">
    <property type="term" value="F:metal ion binding"/>
    <property type="evidence" value="ECO:0007669"/>
    <property type="project" value="UniProtKB-KW"/>
</dbReference>
<keyword evidence="9" id="KW-0460">Magnesium</keyword>
<evidence type="ECO:0000313" key="15">
    <source>
        <dbReference type="Proteomes" id="UP000245216"/>
    </source>
</evidence>
<dbReference type="EMBL" id="QEXO01000002">
    <property type="protein sequence ID" value="PWE14956.1"/>
    <property type="molecule type" value="Genomic_DNA"/>
</dbReference>
<organism evidence="14 15">
    <name type="scientific">Alcaligenes faecalis</name>
    <dbReference type="NCBI Taxonomy" id="511"/>
    <lineage>
        <taxon>Bacteria</taxon>
        <taxon>Pseudomonadati</taxon>
        <taxon>Pseudomonadota</taxon>
        <taxon>Betaproteobacteria</taxon>
        <taxon>Burkholderiales</taxon>
        <taxon>Alcaligenaceae</taxon>
        <taxon>Alcaligenes</taxon>
    </lineage>
</organism>
<keyword evidence="7" id="KW-0692">RNA repair</keyword>
<dbReference type="STRING" id="511.UZ73_08555"/>
<evidence type="ECO:0000256" key="7">
    <source>
        <dbReference type="ARBA" id="ARBA00022800"/>
    </source>
</evidence>
<protein>
    <submittedName>
        <fullName evidence="14">tRNA CCA-pyrophosphorylase</fullName>
    </submittedName>
</protein>
<evidence type="ECO:0000256" key="8">
    <source>
        <dbReference type="ARBA" id="ARBA00022840"/>
    </source>
</evidence>
<keyword evidence="8" id="KW-0067">ATP-binding</keyword>
<proteinExistence type="inferred from homology"/>
<evidence type="ECO:0000256" key="1">
    <source>
        <dbReference type="ARBA" id="ARBA00001946"/>
    </source>
</evidence>
<comment type="similarity">
    <text evidence="11">Belongs to the tRNA nucleotidyltransferase/poly(A) polymerase family.</text>
</comment>
<dbReference type="PIRSF" id="PIRSF000813">
    <property type="entry name" value="CCA_bact"/>
    <property type="match status" value="1"/>
</dbReference>
<accession>A0A2U2BLU1</accession>
<evidence type="ECO:0000256" key="5">
    <source>
        <dbReference type="ARBA" id="ARBA00022723"/>
    </source>
</evidence>
<dbReference type="PANTHER" id="PTHR47545">
    <property type="entry name" value="MULTIFUNCTIONAL CCA PROTEIN"/>
    <property type="match status" value="1"/>
</dbReference>
<keyword evidence="5" id="KW-0479">Metal-binding</keyword>
<keyword evidence="10 11" id="KW-0694">RNA-binding</keyword>
<evidence type="ECO:0000256" key="9">
    <source>
        <dbReference type="ARBA" id="ARBA00022842"/>
    </source>
</evidence>
<evidence type="ECO:0000259" key="13">
    <source>
        <dbReference type="Pfam" id="PF12627"/>
    </source>
</evidence>
<dbReference type="Gene3D" id="1.10.3090.10">
    <property type="entry name" value="cca-adding enzyme, domain 2"/>
    <property type="match status" value="1"/>
</dbReference>